<proteinExistence type="predicted"/>
<accession>A0A0A9BNY1</accession>
<reference evidence="1" key="1">
    <citation type="submission" date="2014-09" db="EMBL/GenBank/DDBJ databases">
        <authorList>
            <person name="Magalhaes I.L.F."/>
            <person name="Oliveira U."/>
            <person name="Santos F.R."/>
            <person name="Vidigal T.H.D.A."/>
            <person name="Brescovit A.D."/>
            <person name="Santos A.J."/>
        </authorList>
    </citation>
    <scope>NUCLEOTIDE SEQUENCE</scope>
    <source>
        <tissue evidence="1">Shoot tissue taken approximately 20 cm above the soil surface</tissue>
    </source>
</reference>
<dbReference type="EMBL" id="GBRH01232291">
    <property type="protein sequence ID" value="JAD65604.1"/>
    <property type="molecule type" value="Transcribed_RNA"/>
</dbReference>
<evidence type="ECO:0000313" key="1">
    <source>
        <dbReference type="EMBL" id="JAD65604.1"/>
    </source>
</evidence>
<organism evidence="1">
    <name type="scientific">Arundo donax</name>
    <name type="common">Giant reed</name>
    <name type="synonym">Donax arundinaceus</name>
    <dbReference type="NCBI Taxonomy" id="35708"/>
    <lineage>
        <taxon>Eukaryota</taxon>
        <taxon>Viridiplantae</taxon>
        <taxon>Streptophyta</taxon>
        <taxon>Embryophyta</taxon>
        <taxon>Tracheophyta</taxon>
        <taxon>Spermatophyta</taxon>
        <taxon>Magnoliopsida</taxon>
        <taxon>Liliopsida</taxon>
        <taxon>Poales</taxon>
        <taxon>Poaceae</taxon>
        <taxon>PACMAD clade</taxon>
        <taxon>Arundinoideae</taxon>
        <taxon>Arundineae</taxon>
        <taxon>Arundo</taxon>
    </lineage>
</organism>
<name>A0A0A9BNY1_ARUDO</name>
<protein>
    <submittedName>
        <fullName evidence="1">Uncharacterized protein</fullName>
    </submittedName>
</protein>
<dbReference type="AlphaFoldDB" id="A0A0A9BNY1"/>
<sequence>MAKTREPNRVHPTRNELKKSAAHARLLGARPQPARARCHGVRGFQMLPRSLSSLFNSYSY</sequence>
<reference evidence="1" key="2">
    <citation type="journal article" date="2015" name="Data Brief">
        <title>Shoot transcriptome of the giant reed, Arundo donax.</title>
        <authorList>
            <person name="Barrero R.A."/>
            <person name="Guerrero F.D."/>
            <person name="Moolhuijzen P."/>
            <person name="Goolsby J.A."/>
            <person name="Tidwell J."/>
            <person name="Bellgard S.E."/>
            <person name="Bellgard M.I."/>
        </authorList>
    </citation>
    <scope>NUCLEOTIDE SEQUENCE</scope>
    <source>
        <tissue evidence="1">Shoot tissue taken approximately 20 cm above the soil surface</tissue>
    </source>
</reference>